<evidence type="ECO:0000313" key="4">
    <source>
        <dbReference type="EMBL" id="MBB6036659.1"/>
    </source>
</evidence>
<dbReference type="GO" id="GO:0052689">
    <property type="term" value="F:carboxylic ester hydrolase activity"/>
    <property type="evidence" value="ECO:0007669"/>
    <property type="project" value="TreeGrafter"/>
</dbReference>
<dbReference type="PANTHER" id="PTHR43265:SF1">
    <property type="entry name" value="ESTERASE ESTD"/>
    <property type="match status" value="1"/>
</dbReference>
<dbReference type="Proteomes" id="UP000548476">
    <property type="component" value="Unassembled WGS sequence"/>
</dbReference>
<keyword evidence="2" id="KW-0732">Signal</keyword>
<feature type="chain" id="PRO_5038778747" description="Peptidase S9 prolyl oligopeptidase catalytic domain-containing protein" evidence="2">
    <location>
        <begin position="28"/>
        <end position="463"/>
    </location>
</feature>
<dbReference type="RefSeq" id="WP_184789488.1">
    <property type="nucleotide sequence ID" value="NZ_BONT01000033.1"/>
</dbReference>
<protein>
    <recommendedName>
        <fullName evidence="3">Peptidase S9 prolyl oligopeptidase catalytic domain-containing protein</fullName>
    </recommendedName>
</protein>
<evidence type="ECO:0000313" key="5">
    <source>
        <dbReference type="Proteomes" id="UP000548476"/>
    </source>
</evidence>
<sequence>MPHPARKTTWPLLAALAAALLAFPARADAAATDLDFTGSGGVTLHATVVSPDTPGPHPAMVMLPGAGPVTRAELAEEAAAFARLGVVVLTYGKRPDYDLFHRDYTVLADDALAAHALLRAQPGVDPARTGVWGLSEGAWAAPIAAATSSDVAFVVVAGAVGVTPARQTAWAYRQYLRHQGVRGSLADMLPETALPFGAASGLFGEVGHDPLPTWRRVRQPVLAVWGELDREAVPAESAPAIAGALAEGGGTSCTIAFLPGVRHNLGATFDDGFDRPDALPAAYGELEAAWIHGLADGPPPSSAAPFTGATEPSRAVEEPGGLNTPWVQMAAYLLMLLVYLAYPVTALVQRARGRRGKPAVAARTTRLAVGLGTATLAGFLGYLGFLVVTAANLAGPVVLGQPVPWWILQGLALATVIATGAAAVLGLRGRETLRGTHRVRLWTVVAAGAVFVPWTAHWGLLLP</sequence>
<dbReference type="SUPFAM" id="SSF53474">
    <property type="entry name" value="alpha/beta-Hydrolases"/>
    <property type="match status" value="1"/>
</dbReference>
<gene>
    <name evidence="4" type="ORF">HNR73_004530</name>
</gene>
<feature type="transmembrane region" description="Helical" evidence="1">
    <location>
        <begin position="369"/>
        <end position="394"/>
    </location>
</feature>
<feature type="signal peptide" evidence="2">
    <location>
        <begin position="1"/>
        <end position="27"/>
    </location>
</feature>
<feature type="transmembrane region" description="Helical" evidence="1">
    <location>
        <begin position="329"/>
        <end position="348"/>
    </location>
</feature>
<feature type="transmembrane region" description="Helical" evidence="1">
    <location>
        <begin position="439"/>
        <end position="460"/>
    </location>
</feature>
<keyword evidence="5" id="KW-1185">Reference proteome</keyword>
<dbReference type="InterPro" id="IPR001375">
    <property type="entry name" value="Peptidase_S9_cat"/>
</dbReference>
<evidence type="ECO:0000259" key="3">
    <source>
        <dbReference type="Pfam" id="PF00326"/>
    </source>
</evidence>
<dbReference type="AlphaFoldDB" id="A0A841FVZ8"/>
<dbReference type="Pfam" id="PF00326">
    <property type="entry name" value="Peptidase_S9"/>
    <property type="match status" value="1"/>
</dbReference>
<proteinExistence type="predicted"/>
<evidence type="ECO:0000256" key="2">
    <source>
        <dbReference type="SAM" id="SignalP"/>
    </source>
</evidence>
<keyword evidence="1" id="KW-1133">Transmembrane helix</keyword>
<dbReference type="InterPro" id="IPR029058">
    <property type="entry name" value="AB_hydrolase_fold"/>
</dbReference>
<comment type="caution">
    <text evidence="4">The sequence shown here is derived from an EMBL/GenBank/DDBJ whole genome shotgun (WGS) entry which is preliminary data.</text>
</comment>
<name>A0A841FVZ8_9ACTN</name>
<feature type="domain" description="Peptidase S9 prolyl oligopeptidase catalytic" evidence="3">
    <location>
        <begin position="107"/>
        <end position="265"/>
    </location>
</feature>
<feature type="transmembrane region" description="Helical" evidence="1">
    <location>
        <begin position="406"/>
        <end position="427"/>
    </location>
</feature>
<keyword evidence="1" id="KW-0472">Membrane</keyword>
<dbReference type="EMBL" id="JACHGT010000009">
    <property type="protein sequence ID" value="MBB6036659.1"/>
    <property type="molecule type" value="Genomic_DNA"/>
</dbReference>
<evidence type="ECO:0000256" key="1">
    <source>
        <dbReference type="SAM" id="Phobius"/>
    </source>
</evidence>
<organism evidence="4 5">
    <name type="scientific">Phytomonospora endophytica</name>
    <dbReference type="NCBI Taxonomy" id="714109"/>
    <lineage>
        <taxon>Bacteria</taxon>
        <taxon>Bacillati</taxon>
        <taxon>Actinomycetota</taxon>
        <taxon>Actinomycetes</taxon>
        <taxon>Micromonosporales</taxon>
        <taxon>Micromonosporaceae</taxon>
        <taxon>Phytomonospora</taxon>
    </lineage>
</organism>
<accession>A0A841FVZ8</accession>
<keyword evidence="1" id="KW-0812">Transmembrane</keyword>
<dbReference type="PANTHER" id="PTHR43265">
    <property type="entry name" value="ESTERASE ESTD"/>
    <property type="match status" value="1"/>
</dbReference>
<dbReference type="InterPro" id="IPR053145">
    <property type="entry name" value="AB_hydrolase_Est10"/>
</dbReference>
<dbReference type="Gene3D" id="3.40.50.1820">
    <property type="entry name" value="alpha/beta hydrolase"/>
    <property type="match status" value="1"/>
</dbReference>
<reference evidence="4 5" key="1">
    <citation type="submission" date="2020-08" db="EMBL/GenBank/DDBJ databases">
        <title>Genomic Encyclopedia of Type Strains, Phase IV (KMG-IV): sequencing the most valuable type-strain genomes for metagenomic binning, comparative biology and taxonomic classification.</title>
        <authorList>
            <person name="Goeker M."/>
        </authorList>
    </citation>
    <scope>NUCLEOTIDE SEQUENCE [LARGE SCALE GENOMIC DNA]</scope>
    <source>
        <strain evidence="4 5">YIM 65646</strain>
    </source>
</reference>